<dbReference type="InterPro" id="IPR036147">
    <property type="entry name" value="Anti-sigma_E_RseA_N_sf"/>
</dbReference>
<evidence type="ECO:0000313" key="3">
    <source>
        <dbReference type="EMBL" id="ROO36381.1"/>
    </source>
</evidence>
<evidence type="ECO:0000256" key="1">
    <source>
        <dbReference type="SAM" id="MobiDB-lite"/>
    </source>
</evidence>
<dbReference type="AlphaFoldDB" id="A0A423Q849"/>
<name>A0A423Q849_9GAMM</name>
<sequence length="230" mass="24793">MNERFSAFLDNEATRDEADSVVNRLLSDPELRDSWSRQHWLRTTLRAHRGEIAVPLDTGFSDRVMQAIAAEDGEAVEASSSRVVSLPRARTPRRRRWRNMAGLAVAASAAGFVFLVNPPLQQESESDGSTRPMSATSVASADATAAGARFETTEEVAARGGMDAAVVGDASARQTVREGPADHWSVSDPALEDELNSYLVEHNGLARGYGLSGTTPAFVRVATYGQESTQ</sequence>
<dbReference type="SUPFAM" id="SSF89069">
    <property type="entry name" value="N-terminal, cytoplasmic domain of anti-sigmaE factor RseA"/>
    <property type="match status" value="1"/>
</dbReference>
<dbReference type="InterPro" id="IPR052383">
    <property type="entry name" value="Anti-sigma-E_RseA-like"/>
</dbReference>
<evidence type="ECO:0000313" key="4">
    <source>
        <dbReference type="Proteomes" id="UP000285123"/>
    </source>
</evidence>
<reference evidence="3 4" key="1">
    <citation type="submission" date="2013-10" db="EMBL/GenBank/DDBJ databases">
        <title>Salinisphaera halophila YIM 95161 Genome Sequencing.</title>
        <authorList>
            <person name="Lai Q."/>
            <person name="Li C."/>
            <person name="Shao Z."/>
        </authorList>
    </citation>
    <scope>NUCLEOTIDE SEQUENCE [LARGE SCALE GENOMIC DNA]</scope>
    <source>
        <strain evidence="3 4">YIM 95161</strain>
    </source>
</reference>
<dbReference type="PANTHER" id="PTHR38104:SF1">
    <property type="entry name" value="ANTI-SIGMA-E FACTOR RSEA"/>
    <property type="match status" value="1"/>
</dbReference>
<feature type="compositionally biased region" description="Low complexity" evidence="1">
    <location>
        <begin position="134"/>
        <end position="146"/>
    </location>
</feature>
<dbReference type="Proteomes" id="UP000285123">
    <property type="component" value="Unassembled WGS sequence"/>
</dbReference>
<dbReference type="Pfam" id="PF03872">
    <property type="entry name" value="RseA_N"/>
    <property type="match status" value="1"/>
</dbReference>
<accession>A0A423Q849</accession>
<dbReference type="GO" id="GO:0016989">
    <property type="term" value="F:sigma factor antagonist activity"/>
    <property type="evidence" value="ECO:0007669"/>
    <property type="project" value="InterPro"/>
</dbReference>
<evidence type="ECO:0000259" key="2">
    <source>
        <dbReference type="Pfam" id="PF03872"/>
    </source>
</evidence>
<dbReference type="RefSeq" id="WP_123589817.1">
    <property type="nucleotide sequence ID" value="NZ_AYKF01000024.1"/>
</dbReference>
<proteinExistence type="predicted"/>
<dbReference type="CDD" id="cd16328">
    <property type="entry name" value="RseA_N"/>
    <property type="match status" value="1"/>
</dbReference>
<feature type="region of interest" description="Disordered" evidence="1">
    <location>
        <begin position="121"/>
        <end position="146"/>
    </location>
</feature>
<dbReference type="PANTHER" id="PTHR38104">
    <property type="match status" value="1"/>
</dbReference>
<dbReference type="Gene3D" id="1.10.10.880">
    <property type="entry name" value="Anti sigma-E protein RseA, N-terminal domain"/>
    <property type="match status" value="1"/>
</dbReference>
<gene>
    <name evidence="3" type="ORF">SAHL_02425</name>
</gene>
<dbReference type="EMBL" id="AYKF01000024">
    <property type="protein sequence ID" value="ROO36381.1"/>
    <property type="molecule type" value="Genomic_DNA"/>
</dbReference>
<feature type="compositionally biased region" description="Polar residues" evidence="1">
    <location>
        <begin position="121"/>
        <end position="133"/>
    </location>
</feature>
<comment type="caution">
    <text evidence="3">The sequence shown here is derived from an EMBL/GenBank/DDBJ whole genome shotgun (WGS) entry which is preliminary data.</text>
</comment>
<dbReference type="OrthoDB" id="5298512at2"/>
<organism evidence="3 4">
    <name type="scientific">Salinisphaera orenii YIM 95161</name>
    <dbReference type="NCBI Taxonomy" id="1051139"/>
    <lineage>
        <taxon>Bacteria</taxon>
        <taxon>Pseudomonadati</taxon>
        <taxon>Pseudomonadota</taxon>
        <taxon>Gammaproteobacteria</taxon>
        <taxon>Salinisphaerales</taxon>
        <taxon>Salinisphaeraceae</taxon>
        <taxon>Salinisphaera</taxon>
    </lineage>
</organism>
<dbReference type="InterPro" id="IPR005572">
    <property type="entry name" value="Anti-sigma_E_RseA_N"/>
</dbReference>
<feature type="domain" description="Anti sigma-E protein RseA N-terminal" evidence="2">
    <location>
        <begin position="2"/>
        <end position="80"/>
    </location>
</feature>
<protein>
    <recommendedName>
        <fullName evidence="2">Anti sigma-E protein RseA N-terminal domain-containing protein</fullName>
    </recommendedName>
</protein>